<keyword evidence="1" id="KW-0813">Transport</keyword>
<dbReference type="GO" id="GO:0008289">
    <property type="term" value="F:lipid binding"/>
    <property type="evidence" value="ECO:0007669"/>
    <property type="project" value="UniProtKB-KW"/>
</dbReference>
<dbReference type="Proteomes" id="UP000007306">
    <property type="component" value="Chromosome 6"/>
</dbReference>
<feature type="region of interest" description="Disordered" evidence="2">
    <location>
        <begin position="121"/>
        <end position="147"/>
    </location>
</feature>
<feature type="compositionally biased region" description="Polar residues" evidence="2">
    <location>
        <begin position="121"/>
        <end position="141"/>
    </location>
</feature>
<dbReference type="STRING" id="4538.I1Q2V8"/>
<dbReference type="CDD" id="cd01960">
    <property type="entry name" value="nsLTP1"/>
    <property type="match status" value="1"/>
</dbReference>
<organism evidence="5 6">
    <name type="scientific">Oryza glaberrima</name>
    <name type="common">African rice</name>
    <dbReference type="NCBI Taxonomy" id="4538"/>
    <lineage>
        <taxon>Eukaryota</taxon>
        <taxon>Viridiplantae</taxon>
        <taxon>Streptophyta</taxon>
        <taxon>Embryophyta</taxon>
        <taxon>Tracheophyta</taxon>
        <taxon>Spermatophyta</taxon>
        <taxon>Magnoliopsida</taxon>
        <taxon>Liliopsida</taxon>
        <taxon>Poales</taxon>
        <taxon>Poaceae</taxon>
        <taxon>BOP clade</taxon>
        <taxon>Oryzoideae</taxon>
        <taxon>Oryzeae</taxon>
        <taxon>Oryzinae</taxon>
        <taxon>Oryza</taxon>
    </lineage>
</organism>
<evidence type="ECO:0000256" key="3">
    <source>
        <dbReference type="SAM" id="SignalP"/>
    </source>
</evidence>
<evidence type="ECO:0000313" key="5">
    <source>
        <dbReference type="EnsemblPlants" id="ORGLA06G0147100.1"/>
    </source>
</evidence>
<accession>I1Q2V8</accession>
<dbReference type="OMA" id="RRATCEC"/>
<dbReference type="AlphaFoldDB" id="I1Q2V8"/>
<dbReference type="SUPFAM" id="SSF47699">
    <property type="entry name" value="Bifunctional inhibitor/lipid-transfer protein/seed storage 2S albumin"/>
    <property type="match status" value="1"/>
</dbReference>
<dbReference type="Gramene" id="ORGLA06G0147100.1">
    <property type="protein sequence ID" value="ORGLA06G0147100.1"/>
    <property type="gene ID" value="ORGLA06G0147100"/>
</dbReference>
<dbReference type="RefSeq" id="XP_052160545.1">
    <property type="nucleotide sequence ID" value="XM_052304585.1"/>
</dbReference>
<gene>
    <name evidence="5" type="primary">LOC127777964</name>
</gene>
<dbReference type="InterPro" id="IPR000528">
    <property type="entry name" value="Plant_nsLTP"/>
</dbReference>
<keyword evidence="1" id="KW-0446">Lipid-binding</keyword>
<reference evidence="5" key="1">
    <citation type="submission" date="2015-06" db="UniProtKB">
        <authorList>
            <consortium name="EnsemblPlants"/>
        </authorList>
    </citation>
    <scope>IDENTIFICATION</scope>
</reference>
<reference evidence="5 6" key="2">
    <citation type="submission" date="2018-04" db="EMBL/GenBank/DDBJ databases">
        <title>OglaRS2 (Oryza glaberrima Reference Sequence Version 2).</title>
        <authorList>
            <person name="Zhang J."/>
            <person name="Kudrna D."/>
            <person name="Lee S."/>
            <person name="Talag J."/>
            <person name="Rajasekar S."/>
            <person name="Wing R.A."/>
        </authorList>
    </citation>
    <scope>NUCLEOTIDE SEQUENCE [LARGE SCALE GENOMIC DNA]</scope>
    <source>
        <strain evidence="5 6">cv. IRGC 96717</strain>
    </source>
</reference>
<feature type="chain" id="PRO_5003650762" description="Non-specific lipid-transfer protein" evidence="3">
    <location>
        <begin position="28"/>
        <end position="147"/>
    </location>
</feature>
<dbReference type="SMART" id="SM00499">
    <property type="entry name" value="AAI"/>
    <property type="match status" value="1"/>
</dbReference>
<dbReference type="InterPro" id="IPR036312">
    <property type="entry name" value="Bifun_inhib/LTP/seed_sf"/>
</dbReference>
<dbReference type="PRINTS" id="PR00382">
    <property type="entry name" value="LIPIDTRNSFER"/>
</dbReference>
<evidence type="ECO:0000313" key="6">
    <source>
        <dbReference type="Proteomes" id="UP000007306"/>
    </source>
</evidence>
<dbReference type="GO" id="GO:0006869">
    <property type="term" value="P:lipid transport"/>
    <property type="evidence" value="ECO:0007669"/>
    <property type="project" value="InterPro"/>
</dbReference>
<sequence length="147" mass="15112">MGKNASRLAVAAVVVFALLLSLRQLEAADDVSVSCSDVVADVTPCLGFLQGDDDHPSGECCDGLSGLVAAAATTEDRQAACECLKSAVSGQFTAVEAAPARDLPADCGLSLPYTFSPDVDCSQSQGHNQAFKQPNNSSTGPQLPPRN</sequence>
<feature type="signal peptide" evidence="3">
    <location>
        <begin position="1"/>
        <end position="27"/>
    </location>
</feature>
<feature type="domain" description="Bifunctional inhibitor/plant lipid transfer protein/seed storage helical" evidence="4">
    <location>
        <begin position="35"/>
        <end position="121"/>
    </location>
</feature>
<proteinExistence type="inferred from homology"/>
<evidence type="ECO:0000256" key="2">
    <source>
        <dbReference type="SAM" id="MobiDB-lite"/>
    </source>
</evidence>
<dbReference type="InterPro" id="IPR016140">
    <property type="entry name" value="Bifunc_inhib/LTP/seed_store"/>
</dbReference>
<evidence type="ECO:0000256" key="1">
    <source>
        <dbReference type="RuleBase" id="RU000628"/>
    </source>
</evidence>
<keyword evidence="3" id="KW-0732">Signal</keyword>
<dbReference type="HOGENOM" id="CLU_128423_2_3_1"/>
<dbReference type="Pfam" id="PF00234">
    <property type="entry name" value="Tryp_alpha_amyl"/>
    <property type="match status" value="1"/>
</dbReference>
<dbReference type="Gene3D" id="1.10.110.10">
    <property type="entry name" value="Plant lipid-transfer and hydrophobic proteins"/>
    <property type="match status" value="1"/>
</dbReference>
<name>I1Q2V8_ORYGL</name>
<dbReference type="PANTHER" id="PTHR33076">
    <property type="entry name" value="NON-SPECIFIC LIPID-TRANSFER PROTEIN 2-RELATED"/>
    <property type="match status" value="1"/>
</dbReference>
<protein>
    <recommendedName>
        <fullName evidence="1">Non-specific lipid-transfer protein</fullName>
    </recommendedName>
</protein>
<dbReference type="EnsemblPlants" id="ORGLA06G0147100.1">
    <property type="protein sequence ID" value="ORGLA06G0147100.1"/>
    <property type="gene ID" value="ORGLA06G0147100"/>
</dbReference>
<keyword evidence="6" id="KW-1185">Reference proteome</keyword>
<comment type="function">
    <text evidence="1">Plant non-specific lipid-transfer proteins transfer phospholipids as well as galactolipids across membranes. May play a role in wax or cutin deposition in the cell walls of expanding epidermal cells and certain secretory tissues.</text>
</comment>
<comment type="similarity">
    <text evidence="1">Belongs to the plant LTP family.</text>
</comment>
<dbReference type="GeneID" id="127777964"/>
<dbReference type="eggNOG" id="ENOG502S6F2">
    <property type="taxonomic scope" value="Eukaryota"/>
</dbReference>
<evidence type="ECO:0000259" key="4">
    <source>
        <dbReference type="SMART" id="SM00499"/>
    </source>
</evidence>